<sequence length="134" mass="14641">MADSFKFELVSPEKLLLSETVDSVVVPGSEGEFTIMGNHAPFMTTLKPGIVTATLSGGQEKTLFVRGGFADINENGVTLLAEFAEPADSIEAKQMQAHLEEAQKRVEEAEDDDTRFKAQEYVSQLEYANSRLPG</sequence>
<dbReference type="NCBIfam" id="NF001851">
    <property type="entry name" value="PRK00571.2-4"/>
    <property type="match status" value="1"/>
</dbReference>
<evidence type="ECO:0000256" key="9">
    <source>
        <dbReference type="ARBA" id="ARBA00023310"/>
    </source>
</evidence>
<accession>A0A371WYJ8</accession>
<evidence type="ECO:0000256" key="12">
    <source>
        <dbReference type="SAM" id="Coils"/>
    </source>
</evidence>
<evidence type="ECO:0000259" key="13">
    <source>
        <dbReference type="Pfam" id="PF02823"/>
    </source>
</evidence>
<reference evidence="14 15" key="1">
    <citation type="submission" date="2018-08" db="EMBL/GenBank/DDBJ databases">
        <title>Fulvimarina sp. 85, whole genome shotgun sequence.</title>
        <authorList>
            <person name="Tuo L."/>
        </authorList>
    </citation>
    <scope>NUCLEOTIDE SEQUENCE [LARGE SCALE GENOMIC DNA]</scope>
    <source>
        <strain evidence="14 15">85</strain>
    </source>
</reference>
<proteinExistence type="inferred from homology"/>
<keyword evidence="8 10" id="KW-0139">CF(1)</keyword>
<keyword evidence="7 10" id="KW-0472">Membrane</keyword>
<dbReference type="SUPFAM" id="SSF51344">
    <property type="entry name" value="Epsilon subunit of F1F0-ATP synthase N-terminal domain"/>
    <property type="match status" value="1"/>
</dbReference>
<dbReference type="EMBL" id="QURL01000009">
    <property type="protein sequence ID" value="RFC62060.1"/>
    <property type="molecule type" value="Genomic_DNA"/>
</dbReference>
<evidence type="ECO:0000256" key="5">
    <source>
        <dbReference type="ARBA" id="ARBA00022781"/>
    </source>
</evidence>
<dbReference type="PANTHER" id="PTHR13822:SF10">
    <property type="entry name" value="ATP SYNTHASE EPSILON CHAIN, CHLOROPLASTIC"/>
    <property type="match status" value="1"/>
</dbReference>
<keyword evidence="6 10" id="KW-0406">Ion transport</keyword>
<comment type="subunit">
    <text evidence="10 11">F-type ATPases have 2 components, CF(1) - the catalytic core - and CF(0) - the membrane proton channel. CF(1) has five subunits: alpha(3), beta(3), gamma(1), delta(1), epsilon(1). CF(0) has three main subunits: a, b and c.</text>
</comment>
<dbReference type="Gene3D" id="2.60.15.10">
    <property type="entry name" value="F0F1 ATP synthase delta/epsilon subunit, N-terminal"/>
    <property type="match status" value="1"/>
</dbReference>
<dbReference type="AlphaFoldDB" id="A0A371WYJ8"/>
<dbReference type="HAMAP" id="MF_00530">
    <property type="entry name" value="ATP_synth_epsil_bac"/>
    <property type="match status" value="1"/>
</dbReference>
<dbReference type="GO" id="GO:0045259">
    <property type="term" value="C:proton-transporting ATP synthase complex"/>
    <property type="evidence" value="ECO:0007669"/>
    <property type="project" value="UniProtKB-KW"/>
</dbReference>
<dbReference type="GO" id="GO:0005886">
    <property type="term" value="C:plasma membrane"/>
    <property type="evidence" value="ECO:0007669"/>
    <property type="project" value="UniProtKB-SubCell"/>
</dbReference>
<keyword evidence="4 10" id="KW-0813">Transport</keyword>
<dbReference type="GO" id="GO:0005524">
    <property type="term" value="F:ATP binding"/>
    <property type="evidence" value="ECO:0007669"/>
    <property type="project" value="UniProtKB-UniRule"/>
</dbReference>
<evidence type="ECO:0000256" key="4">
    <source>
        <dbReference type="ARBA" id="ARBA00022448"/>
    </source>
</evidence>
<keyword evidence="9 10" id="KW-0066">ATP synthesis</keyword>
<dbReference type="OrthoDB" id="9799969at2"/>
<dbReference type="CDD" id="cd12152">
    <property type="entry name" value="F1-ATPase_delta"/>
    <property type="match status" value="1"/>
</dbReference>
<organism evidence="14 15">
    <name type="scientific">Fulvimarina endophytica</name>
    <dbReference type="NCBI Taxonomy" id="2293836"/>
    <lineage>
        <taxon>Bacteria</taxon>
        <taxon>Pseudomonadati</taxon>
        <taxon>Pseudomonadota</taxon>
        <taxon>Alphaproteobacteria</taxon>
        <taxon>Hyphomicrobiales</taxon>
        <taxon>Aurantimonadaceae</taxon>
        <taxon>Fulvimarina</taxon>
    </lineage>
</organism>
<comment type="subcellular location">
    <subcellularLocation>
        <location evidence="10">Cell membrane</location>
        <topology evidence="10">Peripheral membrane protein</topology>
    </subcellularLocation>
    <subcellularLocation>
        <location evidence="2">Endomembrane system</location>
        <topology evidence="2">Peripheral membrane protein</topology>
    </subcellularLocation>
</comment>
<name>A0A371WYJ8_9HYPH</name>
<evidence type="ECO:0000256" key="3">
    <source>
        <dbReference type="ARBA" id="ARBA00005712"/>
    </source>
</evidence>
<dbReference type="GO" id="GO:0046933">
    <property type="term" value="F:proton-transporting ATP synthase activity, rotational mechanism"/>
    <property type="evidence" value="ECO:0007669"/>
    <property type="project" value="UniProtKB-UniRule"/>
</dbReference>
<dbReference type="InterPro" id="IPR001469">
    <property type="entry name" value="ATP_synth_F1_dsu/esu"/>
</dbReference>
<dbReference type="InterPro" id="IPR036771">
    <property type="entry name" value="ATPsynth_dsu/esu_N"/>
</dbReference>
<keyword evidence="15" id="KW-1185">Reference proteome</keyword>
<evidence type="ECO:0000313" key="14">
    <source>
        <dbReference type="EMBL" id="RFC62060.1"/>
    </source>
</evidence>
<evidence type="ECO:0000256" key="7">
    <source>
        <dbReference type="ARBA" id="ARBA00023136"/>
    </source>
</evidence>
<keyword evidence="5 10" id="KW-0375">Hydrogen ion transport</keyword>
<feature type="domain" description="ATP synthase F1 complex delta/epsilon subunit N-terminal" evidence="13">
    <location>
        <begin position="5"/>
        <end position="84"/>
    </location>
</feature>
<evidence type="ECO:0000256" key="2">
    <source>
        <dbReference type="ARBA" id="ARBA00004184"/>
    </source>
</evidence>
<keyword evidence="10" id="KW-1003">Cell membrane</keyword>
<dbReference type="GO" id="GO:0012505">
    <property type="term" value="C:endomembrane system"/>
    <property type="evidence" value="ECO:0007669"/>
    <property type="project" value="UniProtKB-SubCell"/>
</dbReference>
<dbReference type="Proteomes" id="UP000264310">
    <property type="component" value="Unassembled WGS sequence"/>
</dbReference>
<evidence type="ECO:0000313" key="15">
    <source>
        <dbReference type="Proteomes" id="UP000264310"/>
    </source>
</evidence>
<evidence type="ECO:0000256" key="6">
    <source>
        <dbReference type="ARBA" id="ARBA00023065"/>
    </source>
</evidence>
<gene>
    <name evidence="10" type="primary">atpC</name>
    <name evidence="14" type="ORF">DYI37_17580</name>
</gene>
<comment type="similarity">
    <text evidence="3 10 11">Belongs to the ATPase epsilon chain family.</text>
</comment>
<protein>
    <recommendedName>
        <fullName evidence="10">ATP synthase epsilon chain</fullName>
    </recommendedName>
    <alternativeName>
        <fullName evidence="10">ATP synthase F1 sector epsilon subunit</fullName>
    </alternativeName>
    <alternativeName>
        <fullName evidence="10">F-ATPase epsilon subunit</fullName>
    </alternativeName>
</protein>
<evidence type="ECO:0000256" key="8">
    <source>
        <dbReference type="ARBA" id="ARBA00023196"/>
    </source>
</evidence>
<evidence type="ECO:0000256" key="1">
    <source>
        <dbReference type="ARBA" id="ARBA00003543"/>
    </source>
</evidence>
<dbReference type="PANTHER" id="PTHR13822">
    <property type="entry name" value="ATP SYNTHASE DELTA/EPSILON CHAIN"/>
    <property type="match status" value="1"/>
</dbReference>
<feature type="coiled-coil region" evidence="12">
    <location>
        <begin position="92"/>
        <end position="119"/>
    </location>
</feature>
<comment type="function">
    <text evidence="1 10">Produces ATP from ADP in the presence of a proton gradient across the membrane.</text>
</comment>
<comment type="caution">
    <text evidence="14">The sequence shown here is derived from an EMBL/GenBank/DDBJ whole genome shotgun (WGS) entry which is preliminary data.</text>
</comment>
<dbReference type="Pfam" id="PF02823">
    <property type="entry name" value="ATP-synt_DE_N"/>
    <property type="match status" value="1"/>
</dbReference>
<dbReference type="RefSeq" id="WP_116684589.1">
    <property type="nucleotide sequence ID" value="NZ_QURL01000009.1"/>
</dbReference>
<keyword evidence="12" id="KW-0175">Coiled coil</keyword>
<dbReference type="NCBIfam" id="TIGR01216">
    <property type="entry name" value="ATP_synt_epsi"/>
    <property type="match status" value="1"/>
</dbReference>
<evidence type="ECO:0000256" key="11">
    <source>
        <dbReference type="RuleBase" id="RU003656"/>
    </source>
</evidence>
<evidence type="ECO:0000256" key="10">
    <source>
        <dbReference type="HAMAP-Rule" id="MF_00530"/>
    </source>
</evidence>
<dbReference type="InterPro" id="IPR020546">
    <property type="entry name" value="ATP_synth_F1_dsu/esu_N"/>
</dbReference>